<organism evidence="2">
    <name type="scientific">viral metagenome</name>
    <dbReference type="NCBI Taxonomy" id="1070528"/>
    <lineage>
        <taxon>unclassified sequences</taxon>
        <taxon>metagenomes</taxon>
        <taxon>organismal metagenomes</taxon>
    </lineage>
</organism>
<proteinExistence type="predicted"/>
<sequence length="128" mass="14288">MPNTINPLYTIRGPTVKPNRTKKSVGFSKTASLRVAEGTYSNPWGNTKKNITVRTKGVNGIIPRAMRQLPPGSLQRARKNNINHIKNNSTCVPGDSVCLPFWPFSRGGSGKTRRNRNKRSKTRSSRRV</sequence>
<protein>
    <submittedName>
        <fullName evidence="2">Uncharacterized protein</fullName>
    </submittedName>
</protein>
<name>A0A6C0K261_9ZZZZ</name>
<reference evidence="2" key="1">
    <citation type="journal article" date="2020" name="Nature">
        <title>Giant virus diversity and host interactions through global metagenomics.</title>
        <authorList>
            <person name="Schulz F."/>
            <person name="Roux S."/>
            <person name="Paez-Espino D."/>
            <person name="Jungbluth S."/>
            <person name="Walsh D.A."/>
            <person name="Denef V.J."/>
            <person name="McMahon K.D."/>
            <person name="Konstantinidis K.T."/>
            <person name="Eloe-Fadrosh E.A."/>
            <person name="Kyrpides N.C."/>
            <person name="Woyke T."/>
        </authorList>
    </citation>
    <scope>NUCLEOTIDE SEQUENCE</scope>
    <source>
        <strain evidence="2">GVMAG-S-1101171-110</strain>
    </source>
</reference>
<dbReference type="EMBL" id="MN740798">
    <property type="protein sequence ID" value="QHU12135.1"/>
    <property type="molecule type" value="Genomic_DNA"/>
</dbReference>
<accession>A0A6C0K261</accession>
<feature type="compositionally biased region" description="Basic residues" evidence="1">
    <location>
        <begin position="111"/>
        <end position="128"/>
    </location>
</feature>
<evidence type="ECO:0000256" key="1">
    <source>
        <dbReference type="SAM" id="MobiDB-lite"/>
    </source>
</evidence>
<dbReference type="AlphaFoldDB" id="A0A6C0K261"/>
<evidence type="ECO:0000313" key="2">
    <source>
        <dbReference type="EMBL" id="QHU12135.1"/>
    </source>
</evidence>
<feature type="region of interest" description="Disordered" evidence="1">
    <location>
        <begin position="103"/>
        <end position="128"/>
    </location>
</feature>